<accession>A0A0V0RHN6</accession>
<dbReference type="PANTHER" id="PTHR47331:SF6">
    <property type="entry name" value="DOUBLECORTIN DOMAIN-CONTAINING PROTEIN"/>
    <property type="match status" value="1"/>
</dbReference>
<feature type="domain" description="Integrase zinc-binding" evidence="2">
    <location>
        <begin position="305"/>
        <end position="343"/>
    </location>
</feature>
<dbReference type="Pfam" id="PF05380">
    <property type="entry name" value="Peptidase_A17"/>
    <property type="match status" value="1"/>
</dbReference>
<protein>
    <recommendedName>
        <fullName evidence="6">DUF5641 domain-containing protein</fullName>
    </recommendedName>
</protein>
<proteinExistence type="predicted"/>
<name>A0A0V0RHN6_9BILA</name>
<dbReference type="Pfam" id="PF17921">
    <property type="entry name" value="Integrase_H2C2"/>
    <property type="match status" value="1"/>
</dbReference>
<evidence type="ECO:0000259" key="2">
    <source>
        <dbReference type="Pfam" id="PF17921"/>
    </source>
</evidence>
<organism evidence="4 5">
    <name type="scientific">Trichinella nelsoni</name>
    <dbReference type="NCBI Taxonomy" id="6336"/>
    <lineage>
        <taxon>Eukaryota</taxon>
        <taxon>Metazoa</taxon>
        <taxon>Ecdysozoa</taxon>
        <taxon>Nematoda</taxon>
        <taxon>Enoplea</taxon>
        <taxon>Dorylaimia</taxon>
        <taxon>Trichinellida</taxon>
        <taxon>Trichinellidae</taxon>
        <taxon>Trichinella</taxon>
    </lineage>
</organism>
<dbReference type="InterPro" id="IPR012337">
    <property type="entry name" value="RNaseH-like_sf"/>
</dbReference>
<feature type="compositionally biased region" description="Basic and acidic residues" evidence="1">
    <location>
        <begin position="692"/>
        <end position="702"/>
    </location>
</feature>
<evidence type="ECO:0000313" key="4">
    <source>
        <dbReference type="EMBL" id="KRX13995.1"/>
    </source>
</evidence>
<dbReference type="PANTHER" id="PTHR47331">
    <property type="entry name" value="PHD-TYPE DOMAIN-CONTAINING PROTEIN"/>
    <property type="match status" value="1"/>
</dbReference>
<dbReference type="InterPro" id="IPR040676">
    <property type="entry name" value="DUF5641"/>
</dbReference>
<reference evidence="4 5" key="1">
    <citation type="submission" date="2015-01" db="EMBL/GenBank/DDBJ databases">
        <title>Evolution of Trichinella species and genotypes.</title>
        <authorList>
            <person name="Korhonen P.K."/>
            <person name="Edoardo P."/>
            <person name="Giuseppe L.R."/>
            <person name="Gasser R.B."/>
        </authorList>
    </citation>
    <scope>NUCLEOTIDE SEQUENCE [LARGE SCALE GENOMIC DNA]</scope>
    <source>
        <strain evidence="4">ISS37</strain>
    </source>
</reference>
<dbReference type="OrthoDB" id="5920214at2759"/>
<evidence type="ECO:0008006" key="6">
    <source>
        <dbReference type="Google" id="ProtNLM"/>
    </source>
</evidence>
<dbReference type="InterPro" id="IPR036397">
    <property type="entry name" value="RNaseH_sf"/>
</dbReference>
<feature type="domain" description="DUF5641" evidence="3">
    <location>
        <begin position="510"/>
        <end position="598"/>
    </location>
</feature>
<dbReference type="GO" id="GO:0003676">
    <property type="term" value="F:nucleic acid binding"/>
    <property type="evidence" value="ECO:0007669"/>
    <property type="project" value="InterPro"/>
</dbReference>
<dbReference type="STRING" id="6336.A0A0V0RHN6"/>
<dbReference type="InterPro" id="IPR041588">
    <property type="entry name" value="Integrase_H2C2"/>
</dbReference>
<comment type="caution">
    <text evidence="4">The sequence shown here is derived from an EMBL/GenBank/DDBJ whole genome shotgun (WGS) entry which is preliminary data.</text>
</comment>
<dbReference type="EMBL" id="JYDL01000175">
    <property type="protein sequence ID" value="KRX13995.1"/>
    <property type="molecule type" value="Genomic_DNA"/>
</dbReference>
<evidence type="ECO:0000256" key="1">
    <source>
        <dbReference type="SAM" id="MobiDB-lite"/>
    </source>
</evidence>
<feature type="region of interest" description="Disordered" evidence="1">
    <location>
        <begin position="692"/>
        <end position="755"/>
    </location>
</feature>
<dbReference type="AlphaFoldDB" id="A0A0V0RHN6"/>
<evidence type="ECO:0000313" key="5">
    <source>
        <dbReference type="Proteomes" id="UP000054630"/>
    </source>
</evidence>
<dbReference type="Gene3D" id="3.30.420.10">
    <property type="entry name" value="Ribonuclease H-like superfamily/Ribonuclease H"/>
    <property type="match status" value="1"/>
</dbReference>
<dbReference type="SUPFAM" id="SSF53098">
    <property type="entry name" value="Ribonuclease H-like"/>
    <property type="match status" value="2"/>
</dbReference>
<gene>
    <name evidence="4" type="ORF">T07_7059</name>
</gene>
<keyword evidence="5" id="KW-1185">Reference proteome</keyword>
<dbReference type="Proteomes" id="UP000054630">
    <property type="component" value="Unassembled WGS sequence"/>
</dbReference>
<sequence>MAKSRDEPLTSSIAEDWSKWKREAKNLWKMKIPRCLIPFPVEETDSIELHVYGDASKWAYGAVAYLKFISKDKTTVRFIMSKSRVVPLKTITLPRLENMAALIAAKLVGCIKNSFAVPIQRVICWTDSQIVLSWIRSEAKNWKPFVRNRVELIQQLTERKLWKYCPSENNPADLISRGTSVTKLKDCRLWWLGPPSLLNSEPCESEKTSKENTKHPDVLEERCLFGVISPISDDQFEYNCRHASKQRQEELSIEELNEAELYWMKAVQNETFRDEKSLLMKGKLPENSRLIHLSPFIDEFGHQWHAGVEQTLAALRQRFWILKGRSAVKSVLRRCAICRKENARCLNQIMAPLPKNRLVKTHAFDNVGIDFAGPLYAKERRTISKIYICLFTCMATRAIHLEPTSDMTFQSFLTAFRRFISRRGKPSTALRKVLAKALVSREELVTILCEIEARINARPLTTISDDSNDLAPLTPFHFLTGRTLMKLPDMTTRRLVGKKSTSTTMTLRRRWYYQRKILRHLWQRWRKEYLVNFNNRRKWKTQKLEPSIGDIVLLCEDGQTRNNWPLGRILELCRTSDGMKRSALLKTAADTLVRTIKRELLLRGVQEAIAGRVRPGRVDRAADRTVPRLHQREGQTIEQYPQEMAEIGRRAGVSERDLVARFAAGITLQEAYLAIRLQEPATLTEARRLDSKVMRTEEDFHQRQQTRTGNPKPEKTEATQPMEDLIHEVRKNSLKLEKQESTAARPATERQTWKP</sequence>
<feature type="compositionally biased region" description="Basic and acidic residues" evidence="1">
    <location>
        <begin position="724"/>
        <end position="740"/>
    </location>
</feature>
<evidence type="ECO:0000259" key="3">
    <source>
        <dbReference type="Pfam" id="PF18701"/>
    </source>
</evidence>
<dbReference type="Pfam" id="PF18701">
    <property type="entry name" value="DUF5641"/>
    <property type="match status" value="1"/>
</dbReference>
<dbReference type="InterPro" id="IPR008042">
    <property type="entry name" value="Retrotrans_Pao"/>
</dbReference>